<keyword evidence="3" id="KW-1185">Reference proteome</keyword>
<accession>A0A9E8M1R7</accession>
<dbReference type="Proteomes" id="UP001164726">
    <property type="component" value="Chromosome"/>
</dbReference>
<dbReference type="AlphaFoldDB" id="A0A9E8M1R7"/>
<dbReference type="EMBL" id="CP106877">
    <property type="protein sequence ID" value="WAA13372.1"/>
    <property type="molecule type" value="Genomic_DNA"/>
</dbReference>
<protein>
    <submittedName>
        <fullName evidence="2">Alpha/beta hydrolase</fullName>
    </submittedName>
</protein>
<gene>
    <name evidence="2" type="ORF">OE105_04455</name>
</gene>
<name>A0A9E8M1R7_9BACI</name>
<dbReference type="KEGG" id="fhl:OE105_04455"/>
<dbReference type="SUPFAM" id="SSF53474">
    <property type="entry name" value="alpha/beta-Hydrolases"/>
    <property type="match status" value="1"/>
</dbReference>
<proteinExistence type="predicted"/>
<reference evidence="2" key="1">
    <citation type="submission" date="2022-09" db="EMBL/GenBank/DDBJ databases">
        <title>Complete Genomes of Fervidibacillus albus and Fervidibacillus halotolerans isolated from tidal flat sediments.</title>
        <authorList>
            <person name="Kwon K.K."/>
            <person name="Yang S.-H."/>
            <person name="Park M.J."/>
            <person name="Oh H.-M."/>
        </authorList>
    </citation>
    <scope>NUCLEOTIDE SEQUENCE</scope>
    <source>
        <strain evidence="2">MEBiC13594</strain>
    </source>
</reference>
<feature type="domain" description="Alpha/beta hydrolase fold-5" evidence="1">
    <location>
        <begin position="3"/>
        <end position="110"/>
    </location>
</feature>
<evidence type="ECO:0000259" key="1">
    <source>
        <dbReference type="Pfam" id="PF12695"/>
    </source>
</evidence>
<dbReference type="Gene3D" id="3.40.50.1820">
    <property type="entry name" value="alpha/beta hydrolase"/>
    <property type="match status" value="1"/>
</dbReference>
<dbReference type="Pfam" id="PF12695">
    <property type="entry name" value="Abhydrolase_5"/>
    <property type="match status" value="1"/>
</dbReference>
<organism evidence="2 3">
    <name type="scientific">Fervidibacillus halotolerans</name>
    <dbReference type="NCBI Taxonomy" id="2980027"/>
    <lineage>
        <taxon>Bacteria</taxon>
        <taxon>Bacillati</taxon>
        <taxon>Bacillota</taxon>
        <taxon>Bacilli</taxon>
        <taxon>Bacillales</taxon>
        <taxon>Bacillaceae</taxon>
        <taxon>Fervidibacillus</taxon>
    </lineage>
</organism>
<dbReference type="InterPro" id="IPR029058">
    <property type="entry name" value="AB_hydrolase_fold"/>
</dbReference>
<keyword evidence="2" id="KW-0378">Hydrolase</keyword>
<sequence>MSLEMPFHLAIFNIDGADAVYEKFPEIDHWFLAGHSLGGAMGSSYANKHEDQLSGLILLGAYPTDEPTIPTIAIYGSEDQVLDKEKLKVVENRIEITGGNHAGFGNYGEQGLSPSFA</sequence>
<evidence type="ECO:0000313" key="3">
    <source>
        <dbReference type="Proteomes" id="UP001164726"/>
    </source>
</evidence>
<dbReference type="InterPro" id="IPR029059">
    <property type="entry name" value="AB_hydrolase_5"/>
</dbReference>
<dbReference type="RefSeq" id="WP_275421534.1">
    <property type="nucleotide sequence ID" value="NZ_CP106877.1"/>
</dbReference>
<dbReference type="GO" id="GO:0016787">
    <property type="term" value="F:hydrolase activity"/>
    <property type="evidence" value="ECO:0007669"/>
    <property type="project" value="UniProtKB-KW"/>
</dbReference>
<evidence type="ECO:0000313" key="2">
    <source>
        <dbReference type="EMBL" id="WAA13372.1"/>
    </source>
</evidence>